<gene>
    <name evidence="4" type="ORF">Enr13x_18410</name>
</gene>
<keyword evidence="2" id="KW-0813">Transport</keyword>
<keyword evidence="3" id="KW-0406">Ion transport</keyword>
<dbReference type="Gene3D" id="1.10.287.3240">
    <property type="match status" value="1"/>
</dbReference>
<dbReference type="RefSeq" id="WP_145385647.1">
    <property type="nucleotide sequence ID" value="NZ_CP037423.1"/>
</dbReference>
<dbReference type="PANTHER" id="PTHR11671">
    <property type="entry name" value="V-TYPE ATP SYNTHASE SUBUNIT D"/>
    <property type="match status" value="1"/>
</dbReference>
<dbReference type="NCBIfam" id="NF002565">
    <property type="entry name" value="PRK02195.1"/>
    <property type="match status" value="1"/>
</dbReference>
<dbReference type="KEGG" id="snep:Enr13x_18410"/>
<dbReference type="EMBL" id="CP037423">
    <property type="protein sequence ID" value="QDV41998.1"/>
    <property type="molecule type" value="Genomic_DNA"/>
</dbReference>
<sequence length="196" mass="22449">MTLALNKTTLKRQRDQAKLYRRFLPSLELKRQQLQAAWRQSKQELAEIEAEVHRVGEELQSLYPLIGGSTIDIAEMAQWVRVAEVDIKTENVVGTSIPKFGQLRLEVDSYSRLAIPFWVDSLVAALKQMVGLRVRMKVAEKRTEALGAALRRVTQRVNLFDKVLIPQAEENIRRIVIFLSDQERAAVVRSKIAKSR</sequence>
<comment type="similarity">
    <text evidence="1">Belongs to the V-ATPase D subunit family.</text>
</comment>
<dbReference type="AlphaFoldDB" id="A0A518HMD7"/>
<keyword evidence="5" id="KW-1185">Reference proteome</keyword>
<accession>A0A518HMD7</accession>
<dbReference type="NCBIfam" id="TIGR00309">
    <property type="entry name" value="V_ATPase_subD"/>
    <property type="match status" value="1"/>
</dbReference>
<evidence type="ECO:0000256" key="1">
    <source>
        <dbReference type="ARBA" id="ARBA00005850"/>
    </source>
</evidence>
<evidence type="ECO:0000313" key="4">
    <source>
        <dbReference type="EMBL" id="QDV41998.1"/>
    </source>
</evidence>
<dbReference type="OrthoDB" id="5637912at2"/>
<dbReference type="Proteomes" id="UP000319004">
    <property type="component" value="Chromosome"/>
</dbReference>
<dbReference type="InterPro" id="IPR002699">
    <property type="entry name" value="V_ATPase_D"/>
</dbReference>
<dbReference type="GO" id="GO:0046961">
    <property type="term" value="F:proton-transporting ATPase activity, rotational mechanism"/>
    <property type="evidence" value="ECO:0007669"/>
    <property type="project" value="InterPro"/>
</dbReference>
<proteinExistence type="inferred from homology"/>
<evidence type="ECO:0000313" key="5">
    <source>
        <dbReference type="Proteomes" id="UP000319004"/>
    </source>
</evidence>
<name>A0A518HMD7_9BACT</name>
<evidence type="ECO:0000256" key="3">
    <source>
        <dbReference type="ARBA" id="ARBA00023065"/>
    </source>
</evidence>
<reference evidence="4 5" key="1">
    <citation type="submission" date="2019-03" db="EMBL/GenBank/DDBJ databases">
        <title>Deep-cultivation of Planctomycetes and their phenomic and genomic characterization uncovers novel biology.</title>
        <authorList>
            <person name="Wiegand S."/>
            <person name="Jogler M."/>
            <person name="Boedeker C."/>
            <person name="Pinto D."/>
            <person name="Vollmers J."/>
            <person name="Rivas-Marin E."/>
            <person name="Kohn T."/>
            <person name="Peeters S.H."/>
            <person name="Heuer A."/>
            <person name="Rast P."/>
            <person name="Oberbeckmann S."/>
            <person name="Bunk B."/>
            <person name="Jeske O."/>
            <person name="Meyerdierks A."/>
            <person name="Storesund J.E."/>
            <person name="Kallscheuer N."/>
            <person name="Luecker S."/>
            <person name="Lage O.M."/>
            <person name="Pohl T."/>
            <person name="Merkel B.J."/>
            <person name="Hornburger P."/>
            <person name="Mueller R.-W."/>
            <person name="Bruemmer F."/>
            <person name="Labrenz M."/>
            <person name="Spormann A.M."/>
            <person name="Op den Camp H."/>
            <person name="Overmann J."/>
            <person name="Amann R."/>
            <person name="Jetten M.S.M."/>
            <person name="Mascher T."/>
            <person name="Medema M.H."/>
            <person name="Devos D.P."/>
            <person name="Kaster A.-K."/>
            <person name="Ovreas L."/>
            <person name="Rohde M."/>
            <person name="Galperin M.Y."/>
            <person name="Jogler C."/>
        </authorList>
    </citation>
    <scope>NUCLEOTIDE SEQUENCE [LARGE SCALE GENOMIC DNA]</scope>
    <source>
        <strain evidence="4 5">Enr13</strain>
    </source>
</reference>
<evidence type="ECO:0000256" key="2">
    <source>
        <dbReference type="ARBA" id="ARBA00022448"/>
    </source>
</evidence>
<organism evidence="4 5">
    <name type="scientific">Stieleria neptunia</name>
    <dbReference type="NCBI Taxonomy" id="2527979"/>
    <lineage>
        <taxon>Bacteria</taxon>
        <taxon>Pseudomonadati</taxon>
        <taxon>Planctomycetota</taxon>
        <taxon>Planctomycetia</taxon>
        <taxon>Pirellulales</taxon>
        <taxon>Pirellulaceae</taxon>
        <taxon>Stieleria</taxon>
    </lineage>
</organism>
<dbReference type="Pfam" id="PF01813">
    <property type="entry name" value="ATP-synt_D"/>
    <property type="match status" value="1"/>
</dbReference>
<protein>
    <submittedName>
        <fullName evidence="4">V-type ATP synthase subunit D</fullName>
    </submittedName>
</protein>